<protein>
    <submittedName>
        <fullName evidence="1">Uncharacterized protein</fullName>
    </submittedName>
</protein>
<sequence>NTTAERPKYTYIRAITRFVEYLYASADGDRRQSFPAGFRELETVTATEFYLFGRSIYSRLNEQRGITGKSIFGNARSAIVYLFTATASLLCQVDAIRLDGC</sequence>
<name>A0A8S9U8B3_PHYIN</name>
<evidence type="ECO:0000313" key="2">
    <source>
        <dbReference type="Proteomes" id="UP000704712"/>
    </source>
</evidence>
<dbReference type="Proteomes" id="UP000704712">
    <property type="component" value="Unassembled WGS sequence"/>
</dbReference>
<organism evidence="1 2">
    <name type="scientific">Phytophthora infestans</name>
    <name type="common">Potato late blight agent</name>
    <name type="synonym">Botrytis infestans</name>
    <dbReference type="NCBI Taxonomy" id="4787"/>
    <lineage>
        <taxon>Eukaryota</taxon>
        <taxon>Sar</taxon>
        <taxon>Stramenopiles</taxon>
        <taxon>Oomycota</taxon>
        <taxon>Peronosporomycetes</taxon>
        <taxon>Peronosporales</taxon>
        <taxon>Peronosporaceae</taxon>
        <taxon>Phytophthora</taxon>
    </lineage>
</organism>
<reference evidence="1" key="1">
    <citation type="submission" date="2020-03" db="EMBL/GenBank/DDBJ databases">
        <title>Hybrid Assembly of Korean Phytophthora infestans isolates.</title>
        <authorList>
            <person name="Prokchorchik M."/>
            <person name="Lee Y."/>
            <person name="Seo J."/>
            <person name="Cho J.-H."/>
            <person name="Park Y.-E."/>
            <person name="Jang D.-C."/>
            <person name="Im J.-S."/>
            <person name="Choi J.-G."/>
            <person name="Park H.-J."/>
            <person name="Lee G.-B."/>
            <person name="Lee Y.-G."/>
            <person name="Hong S.-Y."/>
            <person name="Cho K."/>
            <person name="Sohn K.H."/>
        </authorList>
    </citation>
    <scope>NUCLEOTIDE SEQUENCE</scope>
    <source>
        <strain evidence="1">KR_2_A2</strain>
    </source>
</reference>
<evidence type="ECO:0000313" key="1">
    <source>
        <dbReference type="EMBL" id="KAF4136583.1"/>
    </source>
</evidence>
<feature type="non-terminal residue" evidence="1">
    <location>
        <position position="101"/>
    </location>
</feature>
<dbReference type="AlphaFoldDB" id="A0A8S9U8B3"/>
<accession>A0A8S9U8B3</accession>
<proteinExistence type="predicted"/>
<dbReference type="EMBL" id="JAACNO010001931">
    <property type="protein sequence ID" value="KAF4136583.1"/>
    <property type="molecule type" value="Genomic_DNA"/>
</dbReference>
<comment type="caution">
    <text evidence="1">The sequence shown here is derived from an EMBL/GenBank/DDBJ whole genome shotgun (WGS) entry which is preliminary data.</text>
</comment>
<gene>
    <name evidence="1" type="ORF">GN958_ATG14258</name>
</gene>